<dbReference type="GO" id="GO:0019843">
    <property type="term" value="F:rRNA binding"/>
    <property type="evidence" value="ECO:0007669"/>
    <property type="project" value="UniProtKB-KW"/>
</dbReference>
<dbReference type="InterPro" id="IPR020934">
    <property type="entry name" value="Ribosomal_uS19_CS"/>
</dbReference>
<comment type="similarity">
    <text evidence="1 7">Belongs to the universal ribosomal protein uS19 family.</text>
</comment>
<dbReference type="GO" id="GO:0003735">
    <property type="term" value="F:structural constituent of ribosome"/>
    <property type="evidence" value="ECO:0007669"/>
    <property type="project" value="InterPro"/>
</dbReference>
<dbReference type="GO" id="GO:0006412">
    <property type="term" value="P:translation"/>
    <property type="evidence" value="ECO:0007669"/>
    <property type="project" value="InterPro"/>
</dbReference>
<dbReference type="NCBIfam" id="TIGR01050">
    <property type="entry name" value="rpsS_bact"/>
    <property type="match status" value="1"/>
</dbReference>
<organism evidence="8">
    <name type="scientific">Teleaulax amphioxeia</name>
    <dbReference type="NCBI Taxonomy" id="77931"/>
    <lineage>
        <taxon>Eukaryota</taxon>
        <taxon>Cryptophyceae</taxon>
        <taxon>Pyrenomonadales</taxon>
        <taxon>Geminigeraceae</taxon>
        <taxon>Teleaulax</taxon>
    </lineage>
</organism>
<dbReference type="GeneID" id="36496144"/>
<evidence type="ECO:0000256" key="1">
    <source>
        <dbReference type="ARBA" id="ARBA00007345"/>
    </source>
</evidence>
<dbReference type="PROSITE" id="PS00323">
    <property type="entry name" value="RIBOSOMAL_S19"/>
    <property type="match status" value="1"/>
</dbReference>
<dbReference type="InterPro" id="IPR005732">
    <property type="entry name" value="Ribosomal_uS19_bac-type"/>
</dbReference>
<dbReference type="EMBL" id="MG680944">
    <property type="protein sequence ID" value="AVK94036.1"/>
    <property type="molecule type" value="Genomic_DNA"/>
</dbReference>
<dbReference type="AlphaFoldDB" id="A0A2P1E6M6"/>
<protein>
    <recommendedName>
        <fullName evidence="6">Small ribosomal subunit protein uS19c</fullName>
    </recommendedName>
</protein>
<accession>A0A2P1E6M6</accession>
<evidence type="ECO:0000256" key="7">
    <source>
        <dbReference type="RuleBase" id="RU003485"/>
    </source>
</evidence>
<keyword evidence="3" id="KW-0694">RNA-binding</keyword>
<dbReference type="InterPro" id="IPR023575">
    <property type="entry name" value="Ribosomal_uS19_SF"/>
</dbReference>
<keyword evidence="4 7" id="KW-0689">Ribosomal protein</keyword>
<keyword evidence="8" id="KW-0496">Mitochondrion</keyword>
<proteinExistence type="inferred from homology"/>
<keyword evidence="5 7" id="KW-0687">Ribonucleoprotein</keyword>
<dbReference type="PANTHER" id="PTHR11880:SF8">
    <property type="entry name" value="SMALL RIBOSOMAL SUBUNIT PROTEIN US19M"/>
    <property type="match status" value="1"/>
</dbReference>
<dbReference type="PANTHER" id="PTHR11880">
    <property type="entry name" value="RIBOSOMAL PROTEIN S19P FAMILY MEMBER"/>
    <property type="match status" value="1"/>
</dbReference>
<gene>
    <name evidence="8" type="primary">rps19</name>
    <name evidence="8" type="ORF">TampMt_p021</name>
</gene>
<reference evidence="8" key="1">
    <citation type="journal article" date="2018" name="BMC Genomics">
        <title>Comparative mitochondrial genomics of cryptophyte algae: gene shuffling and dynamic mobile genetic elements.</title>
        <authorList>
            <person name="Kim J.I."/>
            <person name="Yoon H.S."/>
            <person name="Yi G."/>
            <person name="Shin W."/>
            <person name="Archibald J.M."/>
        </authorList>
    </citation>
    <scope>NUCLEOTIDE SEQUENCE</scope>
    <source>
        <strain evidence="8">HACCP-CR01</strain>
    </source>
</reference>
<evidence type="ECO:0000256" key="4">
    <source>
        <dbReference type="ARBA" id="ARBA00022980"/>
    </source>
</evidence>
<keyword evidence="2" id="KW-0699">rRNA-binding</keyword>
<dbReference type="HAMAP" id="MF_00531">
    <property type="entry name" value="Ribosomal_uS19"/>
    <property type="match status" value="1"/>
</dbReference>
<dbReference type="GO" id="GO:0000028">
    <property type="term" value="P:ribosomal small subunit assembly"/>
    <property type="evidence" value="ECO:0007669"/>
    <property type="project" value="TreeGrafter"/>
</dbReference>
<dbReference type="RefSeq" id="YP_009475774.1">
    <property type="nucleotide sequence ID" value="NC_037436.1"/>
</dbReference>
<dbReference type="Pfam" id="PF00203">
    <property type="entry name" value="Ribosomal_S19"/>
    <property type="match status" value="1"/>
</dbReference>
<evidence type="ECO:0000256" key="2">
    <source>
        <dbReference type="ARBA" id="ARBA00022730"/>
    </source>
</evidence>
<dbReference type="GO" id="GO:0015935">
    <property type="term" value="C:small ribosomal subunit"/>
    <property type="evidence" value="ECO:0007669"/>
    <property type="project" value="InterPro"/>
</dbReference>
<name>A0A2P1E6M6_9CRYP</name>
<dbReference type="PRINTS" id="PR00975">
    <property type="entry name" value="RIBOSOMALS19"/>
</dbReference>
<evidence type="ECO:0000256" key="5">
    <source>
        <dbReference type="ARBA" id="ARBA00023274"/>
    </source>
</evidence>
<dbReference type="SUPFAM" id="SSF54570">
    <property type="entry name" value="Ribosomal protein S19"/>
    <property type="match status" value="1"/>
</dbReference>
<dbReference type="PIRSF" id="PIRSF002144">
    <property type="entry name" value="Ribosomal_S19"/>
    <property type="match status" value="1"/>
</dbReference>
<dbReference type="FunFam" id="3.30.860.10:FF:000001">
    <property type="entry name" value="30S ribosomal protein S19"/>
    <property type="match status" value="1"/>
</dbReference>
<sequence>MRSVWKGPFIDNSVLNEMDQLQKLGKTKVPIKVISKNSVIFPSFVGLTFSVFNGKKFSNLVINENMVGHKFGEFVVTKKYPIHKKTK</sequence>
<evidence type="ECO:0000256" key="3">
    <source>
        <dbReference type="ARBA" id="ARBA00022884"/>
    </source>
</evidence>
<evidence type="ECO:0000313" key="8">
    <source>
        <dbReference type="EMBL" id="AVK94036.1"/>
    </source>
</evidence>
<dbReference type="InterPro" id="IPR002222">
    <property type="entry name" value="Ribosomal_uS19"/>
</dbReference>
<dbReference type="GO" id="GO:0005737">
    <property type="term" value="C:cytoplasm"/>
    <property type="evidence" value="ECO:0007669"/>
    <property type="project" value="UniProtKB-ARBA"/>
</dbReference>
<evidence type="ECO:0000256" key="6">
    <source>
        <dbReference type="ARBA" id="ARBA00035253"/>
    </source>
</evidence>
<dbReference type="Gene3D" id="3.30.860.10">
    <property type="entry name" value="30s Ribosomal Protein S19, Chain A"/>
    <property type="match status" value="1"/>
</dbReference>
<geneLocation type="mitochondrion" evidence="8"/>